<dbReference type="AlphaFoldDB" id="A0AAV7SMC0"/>
<dbReference type="PANTHER" id="PTHR37984:SF9">
    <property type="entry name" value="INTEGRASE CATALYTIC DOMAIN-CONTAINING PROTEIN"/>
    <property type="match status" value="1"/>
</dbReference>
<dbReference type="GO" id="GO:0008270">
    <property type="term" value="F:zinc ion binding"/>
    <property type="evidence" value="ECO:0007669"/>
    <property type="project" value="UniProtKB-KW"/>
</dbReference>
<dbReference type="InterPro" id="IPR001878">
    <property type="entry name" value="Znf_CCHC"/>
</dbReference>
<dbReference type="PROSITE" id="PS00141">
    <property type="entry name" value="ASP_PROTEASE"/>
    <property type="match status" value="1"/>
</dbReference>
<gene>
    <name evidence="3" type="ORF">NDU88_005687</name>
</gene>
<dbReference type="InterPro" id="IPR036875">
    <property type="entry name" value="Znf_CCHC_sf"/>
</dbReference>
<dbReference type="Pfam" id="PF00098">
    <property type="entry name" value="zf-CCHC"/>
    <property type="match status" value="2"/>
</dbReference>
<evidence type="ECO:0000259" key="2">
    <source>
        <dbReference type="PROSITE" id="PS50158"/>
    </source>
</evidence>
<accession>A0AAV7SMC0</accession>
<keyword evidence="1" id="KW-0479">Metal-binding</keyword>
<dbReference type="Proteomes" id="UP001066276">
    <property type="component" value="Chromosome 4_2"/>
</dbReference>
<dbReference type="GO" id="GO:0004190">
    <property type="term" value="F:aspartic-type endopeptidase activity"/>
    <property type="evidence" value="ECO:0007669"/>
    <property type="project" value="InterPro"/>
</dbReference>
<dbReference type="SMART" id="SM00343">
    <property type="entry name" value="ZnF_C2HC"/>
    <property type="match status" value="2"/>
</dbReference>
<name>A0AAV7SMC0_PLEWA</name>
<keyword evidence="1" id="KW-0863">Zinc-finger</keyword>
<dbReference type="InterPro" id="IPR050951">
    <property type="entry name" value="Retrovirus_Pol_polyprotein"/>
</dbReference>
<comment type="caution">
    <text evidence="3">The sequence shown here is derived from an EMBL/GenBank/DDBJ whole genome shotgun (WGS) entry which is preliminary data.</text>
</comment>
<keyword evidence="1" id="KW-0862">Zinc</keyword>
<dbReference type="SUPFAM" id="SSF50630">
    <property type="entry name" value="Acid proteases"/>
    <property type="match status" value="1"/>
</dbReference>
<protein>
    <recommendedName>
        <fullName evidence="2">CCHC-type domain-containing protein</fullName>
    </recommendedName>
</protein>
<dbReference type="GO" id="GO:0006508">
    <property type="term" value="P:proteolysis"/>
    <property type="evidence" value="ECO:0007669"/>
    <property type="project" value="InterPro"/>
</dbReference>
<keyword evidence="4" id="KW-1185">Reference proteome</keyword>
<dbReference type="PANTHER" id="PTHR37984">
    <property type="entry name" value="PROTEIN CBG26694"/>
    <property type="match status" value="1"/>
</dbReference>
<organism evidence="3 4">
    <name type="scientific">Pleurodeles waltl</name>
    <name type="common">Iberian ribbed newt</name>
    <dbReference type="NCBI Taxonomy" id="8319"/>
    <lineage>
        <taxon>Eukaryota</taxon>
        <taxon>Metazoa</taxon>
        <taxon>Chordata</taxon>
        <taxon>Craniata</taxon>
        <taxon>Vertebrata</taxon>
        <taxon>Euteleostomi</taxon>
        <taxon>Amphibia</taxon>
        <taxon>Batrachia</taxon>
        <taxon>Caudata</taxon>
        <taxon>Salamandroidea</taxon>
        <taxon>Salamandridae</taxon>
        <taxon>Pleurodelinae</taxon>
        <taxon>Pleurodeles</taxon>
    </lineage>
</organism>
<sequence length="427" mass="47396">MSLMMLKKHFGGRINVVMERHKFFMRVQAKDERVGNYIASLKTLAQTCDFAELTDSLIRDQLVRCTNNPRVQEKLLAKNSTLQEAQLIAESMEHAILWAKEMKGASHGIHAESALPGSSCDCVQECDFGQKVSSKGKINNGTVEKSNVRCYKCGNVGHLANNPKCFARNVNCRNCGKRGHLAKVCKSSKVNMVSESTSAQQMILHVDYTNQQCSENKLVMPRCDIGIDGKTVPVLADSGSPFTLIGDKNWERIFAGEKIELVPPDIDPIGYGGQKIDLIGYSVMTIEFKGRETVGKVYVAKRGNNLLGWRHQRDLGIVLNPNTPDQILSVSVLGDDEEIVSNFPEVFNDGLGLLKNFKHKIILKSNASPAVFKREAFGAAIVITLAIECTEDSREDGWGSRERRHRSHWEEIAVYAVLGGCNKKDVK</sequence>
<evidence type="ECO:0000313" key="3">
    <source>
        <dbReference type="EMBL" id="KAJ1165259.1"/>
    </source>
</evidence>
<dbReference type="Gene3D" id="2.40.70.10">
    <property type="entry name" value="Acid Proteases"/>
    <property type="match status" value="1"/>
</dbReference>
<dbReference type="SUPFAM" id="SSF57756">
    <property type="entry name" value="Retrovirus zinc finger-like domains"/>
    <property type="match status" value="1"/>
</dbReference>
<dbReference type="EMBL" id="JANPWB010000008">
    <property type="protein sequence ID" value="KAJ1165259.1"/>
    <property type="molecule type" value="Genomic_DNA"/>
</dbReference>
<evidence type="ECO:0000256" key="1">
    <source>
        <dbReference type="PROSITE-ProRule" id="PRU00047"/>
    </source>
</evidence>
<reference evidence="3" key="1">
    <citation type="journal article" date="2022" name="bioRxiv">
        <title>Sequencing and chromosome-scale assembly of the giantPleurodeles waltlgenome.</title>
        <authorList>
            <person name="Brown T."/>
            <person name="Elewa A."/>
            <person name="Iarovenko S."/>
            <person name="Subramanian E."/>
            <person name="Araus A.J."/>
            <person name="Petzold A."/>
            <person name="Susuki M."/>
            <person name="Suzuki K.-i.T."/>
            <person name="Hayashi T."/>
            <person name="Toyoda A."/>
            <person name="Oliveira C."/>
            <person name="Osipova E."/>
            <person name="Leigh N.D."/>
            <person name="Simon A."/>
            <person name="Yun M.H."/>
        </authorList>
    </citation>
    <scope>NUCLEOTIDE SEQUENCE</scope>
    <source>
        <strain evidence="3">20211129_DDA</strain>
        <tissue evidence="3">Liver</tissue>
    </source>
</reference>
<dbReference type="InterPro" id="IPR001969">
    <property type="entry name" value="Aspartic_peptidase_AS"/>
</dbReference>
<evidence type="ECO:0000313" key="4">
    <source>
        <dbReference type="Proteomes" id="UP001066276"/>
    </source>
</evidence>
<proteinExistence type="predicted"/>
<dbReference type="InterPro" id="IPR021109">
    <property type="entry name" value="Peptidase_aspartic_dom_sf"/>
</dbReference>
<dbReference type="GO" id="GO:0003676">
    <property type="term" value="F:nucleic acid binding"/>
    <property type="evidence" value="ECO:0007669"/>
    <property type="project" value="InterPro"/>
</dbReference>
<dbReference type="Gene3D" id="4.10.60.10">
    <property type="entry name" value="Zinc finger, CCHC-type"/>
    <property type="match status" value="1"/>
</dbReference>
<feature type="domain" description="CCHC-type" evidence="2">
    <location>
        <begin position="172"/>
        <end position="187"/>
    </location>
</feature>
<dbReference type="PROSITE" id="PS50158">
    <property type="entry name" value="ZF_CCHC"/>
    <property type="match status" value="1"/>
</dbReference>